<evidence type="ECO:0000313" key="2">
    <source>
        <dbReference type="Proteomes" id="UP000198427"/>
    </source>
</evidence>
<protein>
    <recommendedName>
        <fullName evidence="3">Helicase</fullName>
    </recommendedName>
</protein>
<evidence type="ECO:0000313" key="1">
    <source>
        <dbReference type="EMBL" id="SNS03466.1"/>
    </source>
</evidence>
<reference evidence="1 2" key="1">
    <citation type="submission" date="2017-06" db="EMBL/GenBank/DDBJ databases">
        <authorList>
            <person name="Varghese N."/>
            <person name="Submissions S."/>
        </authorList>
    </citation>
    <scope>NUCLEOTIDE SEQUENCE [LARGE SCALE GENOMIC DNA]</scope>
    <source>
        <strain evidence="1 2">DSM 26989</strain>
    </source>
</reference>
<dbReference type="Proteomes" id="UP000198427">
    <property type="component" value="Unassembled WGS sequence"/>
</dbReference>
<sequence length="278" mass="31600">MKDELPIILTKLTSHVRILADMLQPHANHVISLVGADSTKEKRIAMERLGQIPTSESLIIVATGNYIGEGFDYPRLDTLFLVLPISWKGNIAQYAGRLHRDYEGKQEVRIYDYIDIRVPLCDSIYRKRLKGYASVGYGVPKSSDDNTMPKQELIYDGLNFSEPFRQDILSAKHSLVISCPKIKYKYTPRLISLLRDLMTNGVEIAVYIKKEGHNEEKLKAYGINVLCHDELSVQCAIIDKSIVWYGNINFFGYNSEENNIMRINDSAIANELLNIVIS</sequence>
<name>A0AA94IW24_9BACT</name>
<dbReference type="SUPFAM" id="SSF52540">
    <property type="entry name" value="P-loop containing nucleoside triphosphate hydrolases"/>
    <property type="match status" value="1"/>
</dbReference>
<dbReference type="CDD" id="cd09126">
    <property type="entry name" value="PLDc_C_DEXD_like"/>
    <property type="match status" value="1"/>
</dbReference>
<keyword evidence="2" id="KW-1185">Reference proteome</keyword>
<comment type="caution">
    <text evidence="1">The sequence shown here is derived from an EMBL/GenBank/DDBJ whole genome shotgun (WGS) entry which is preliminary data.</text>
</comment>
<accession>A0AA94IW24</accession>
<dbReference type="Gene3D" id="3.40.50.300">
    <property type="entry name" value="P-loop containing nucleotide triphosphate hydrolases"/>
    <property type="match status" value="1"/>
</dbReference>
<evidence type="ECO:0008006" key="3">
    <source>
        <dbReference type="Google" id="ProtNLM"/>
    </source>
</evidence>
<dbReference type="EMBL" id="FZNZ01000031">
    <property type="protein sequence ID" value="SNS03466.1"/>
    <property type="molecule type" value="Genomic_DNA"/>
</dbReference>
<dbReference type="SUPFAM" id="SSF56024">
    <property type="entry name" value="Phospholipase D/nuclease"/>
    <property type="match status" value="1"/>
</dbReference>
<dbReference type="Gene3D" id="3.30.870.10">
    <property type="entry name" value="Endonuclease Chain A"/>
    <property type="match status" value="1"/>
</dbReference>
<proteinExistence type="predicted"/>
<organism evidence="1 2">
    <name type="scientific">Prevotella jejuni</name>
    <dbReference type="NCBI Taxonomy" id="1177574"/>
    <lineage>
        <taxon>Bacteria</taxon>
        <taxon>Pseudomonadati</taxon>
        <taxon>Bacteroidota</taxon>
        <taxon>Bacteroidia</taxon>
        <taxon>Bacteroidales</taxon>
        <taxon>Prevotellaceae</taxon>
        <taxon>Prevotella</taxon>
    </lineage>
</organism>
<dbReference type="CDD" id="cd18785">
    <property type="entry name" value="SF2_C"/>
    <property type="match status" value="1"/>
</dbReference>
<dbReference type="InterPro" id="IPR027417">
    <property type="entry name" value="P-loop_NTPase"/>
</dbReference>
<gene>
    <name evidence="1" type="ORF">SAMN06265364_13112</name>
</gene>
<dbReference type="AlphaFoldDB" id="A0AA94IW24"/>